<proteinExistence type="predicted"/>
<dbReference type="SUPFAM" id="SSF56784">
    <property type="entry name" value="HAD-like"/>
    <property type="match status" value="1"/>
</dbReference>
<evidence type="ECO:0000313" key="4">
    <source>
        <dbReference type="Proteomes" id="UP001345219"/>
    </source>
</evidence>
<feature type="region of interest" description="Disordered" evidence="1">
    <location>
        <begin position="93"/>
        <end position="113"/>
    </location>
</feature>
<dbReference type="InterPro" id="IPR036412">
    <property type="entry name" value="HAD-like_sf"/>
</dbReference>
<comment type="caution">
    <text evidence="3">The sequence shown here is derived from an EMBL/GenBank/DDBJ whole genome shotgun (WGS) entry which is preliminary data.</text>
</comment>
<keyword evidence="2" id="KW-0472">Membrane</keyword>
<protein>
    <submittedName>
        <fullName evidence="3">Uncharacterized protein</fullName>
    </submittedName>
</protein>
<dbReference type="Proteomes" id="UP001345219">
    <property type="component" value="Chromosome 7"/>
</dbReference>
<feature type="transmembrane region" description="Helical" evidence="2">
    <location>
        <begin position="222"/>
        <end position="241"/>
    </location>
</feature>
<keyword evidence="2" id="KW-1133">Transmembrane helix</keyword>
<evidence type="ECO:0000256" key="2">
    <source>
        <dbReference type="SAM" id="Phobius"/>
    </source>
</evidence>
<dbReference type="Pfam" id="PF09419">
    <property type="entry name" value="PGP_phosphatase"/>
    <property type="match status" value="2"/>
</dbReference>
<keyword evidence="2" id="KW-0812">Transmembrane</keyword>
<dbReference type="GO" id="GO:0008962">
    <property type="term" value="F:phosphatidylglycerophosphatase activity"/>
    <property type="evidence" value="ECO:0007669"/>
    <property type="project" value="InterPro"/>
</dbReference>
<evidence type="ECO:0000256" key="1">
    <source>
        <dbReference type="SAM" id="MobiDB-lite"/>
    </source>
</evidence>
<accession>A0AAN7KCQ6</accession>
<keyword evidence="4" id="KW-1185">Reference proteome</keyword>
<dbReference type="EMBL" id="JAXIOK010000007">
    <property type="protein sequence ID" value="KAK4766483.1"/>
    <property type="molecule type" value="Genomic_DNA"/>
</dbReference>
<gene>
    <name evidence="3" type="ORF">SAY87_008125</name>
</gene>
<evidence type="ECO:0000313" key="3">
    <source>
        <dbReference type="EMBL" id="KAK4766483.1"/>
    </source>
</evidence>
<name>A0AAN7KCQ6_9MYRT</name>
<reference evidence="3 4" key="1">
    <citation type="journal article" date="2023" name="Hortic Res">
        <title>Pangenome of water caltrop reveals structural variations and asymmetric subgenome divergence after allopolyploidization.</title>
        <authorList>
            <person name="Zhang X."/>
            <person name="Chen Y."/>
            <person name="Wang L."/>
            <person name="Yuan Y."/>
            <person name="Fang M."/>
            <person name="Shi L."/>
            <person name="Lu R."/>
            <person name="Comes H.P."/>
            <person name="Ma Y."/>
            <person name="Chen Y."/>
            <person name="Huang G."/>
            <person name="Zhou Y."/>
            <person name="Zheng Z."/>
            <person name="Qiu Y."/>
        </authorList>
    </citation>
    <scope>NUCLEOTIDE SEQUENCE [LARGE SCALE GENOMIC DNA]</scope>
    <source>
        <tissue evidence="3">Roots</tissue>
    </source>
</reference>
<dbReference type="AlphaFoldDB" id="A0AAN7KCQ6"/>
<sequence length="302" mass="33902">MRNKIQDMHAIQLTYQVNAEKVERVIQFHETKKALTPQMQAVPDLKTMISGENDEGEKVDGEKVKQGDAEELLSRRRLPNKVGSMRKILAARSTAPAGDKRVPHRTGSPRILHGSLSFPSTVADIAGPESPQAETSQQIPARRRVRKSSRSGIFTNMWWADLKGAFGQRFNWGGIVCSVAVFTGDRHIALPHISVPEIRFIDWEELHRRGFKGVVFDKGNTIIAPYCLTLLILSWVIAGLFEYDHDGSRAKALEWAIGIKVIRHRVKKPAGSAEEIEKHFGCDSSQLIMVGDRPFTDIVYRN</sequence>
<organism evidence="3 4">
    <name type="scientific">Trapa incisa</name>
    <dbReference type="NCBI Taxonomy" id="236973"/>
    <lineage>
        <taxon>Eukaryota</taxon>
        <taxon>Viridiplantae</taxon>
        <taxon>Streptophyta</taxon>
        <taxon>Embryophyta</taxon>
        <taxon>Tracheophyta</taxon>
        <taxon>Spermatophyta</taxon>
        <taxon>Magnoliopsida</taxon>
        <taxon>eudicotyledons</taxon>
        <taxon>Gunneridae</taxon>
        <taxon>Pentapetalae</taxon>
        <taxon>rosids</taxon>
        <taxon>malvids</taxon>
        <taxon>Myrtales</taxon>
        <taxon>Lythraceae</taxon>
        <taxon>Trapa</taxon>
    </lineage>
</organism>
<dbReference type="InterPro" id="IPR027706">
    <property type="entry name" value="PGP_Pase"/>
</dbReference>